<dbReference type="EMBL" id="NGJU01000013">
    <property type="protein sequence ID" value="RST94779.1"/>
    <property type="molecule type" value="Genomic_DNA"/>
</dbReference>
<evidence type="ECO:0000256" key="1">
    <source>
        <dbReference type="ARBA" id="ARBA00004141"/>
    </source>
</evidence>
<dbReference type="GO" id="GO:0016020">
    <property type="term" value="C:membrane"/>
    <property type="evidence" value="ECO:0007669"/>
    <property type="project" value="UniProtKB-SubCell"/>
</dbReference>
<protein>
    <submittedName>
        <fullName evidence="6">Prenyltransferase</fullName>
    </submittedName>
</protein>
<feature type="transmembrane region" description="Helical" evidence="5">
    <location>
        <begin position="245"/>
        <end position="262"/>
    </location>
</feature>
<dbReference type="Proteomes" id="UP000287239">
    <property type="component" value="Unassembled WGS sequence"/>
</dbReference>
<keyword evidence="3 5" id="KW-1133">Transmembrane helix</keyword>
<keyword evidence="6" id="KW-0808">Transferase</keyword>
<evidence type="ECO:0000256" key="5">
    <source>
        <dbReference type="SAM" id="Phobius"/>
    </source>
</evidence>
<feature type="transmembrane region" description="Helical" evidence="5">
    <location>
        <begin position="289"/>
        <end position="308"/>
    </location>
</feature>
<evidence type="ECO:0000313" key="6">
    <source>
        <dbReference type="EMBL" id="RST94779.1"/>
    </source>
</evidence>
<feature type="transmembrane region" description="Helical" evidence="5">
    <location>
        <begin position="218"/>
        <end position="239"/>
    </location>
</feature>
<evidence type="ECO:0000313" key="7">
    <source>
        <dbReference type="Proteomes" id="UP000287239"/>
    </source>
</evidence>
<comment type="caution">
    <text evidence="6">The sequence shown here is derived from an EMBL/GenBank/DDBJ whole genome shotgun (WGS) entry which is preliminary data.</text>
</comment>
<evidence type="ECO:0000256" key="2">
    <source>
        <dbReference type="ARBA" id="ARBA00022692"/>
    </source>
</evidence>
<feature type="transmembrane region" description="Helical" evidence="5">
    <location>
        <begin position="44"/>
        <end position="63"/>
    </location>
</feature>
<dbReference type="OrthoDB" id="9767568at2"/>
<dbReference type="InterPro" id="IPR000537">
    <property type="entry name" value="UbiA_prenyltransferase"/>
</dbReference>
<keyword evidence="4 5" id="KW-0472">Membrane</keyword>
<dbReference type="CDD" id="cd13962">
    <property type="entry name" value="PT_UbiA_UBIAD1"/>
    <property type="match status" value="1"/>
</dbReference>
<dbReference type="AlphaFoldDB" id="A0A429ZM92"/>
<keyword evidence="2 5" id="KW-0812">Transmembrane</keyword>
<dbReference type="Pfam" id="PF01040">
    <property type="entry name" value="UbiA"/>
    <property type="match status" value="1"/>
</dbReference>
<feature type="transmembrane region" description="Helical" evidence="5">
    <location>
        <begin position="95"/>
        <end position="117"/>
    </location>
</feature>
<feature type="transmembrane region" description="Helical" evidence="5">
    <location>
        <begin position="178"/>
        <end position="197"/>
    </location>
</feature>
<gene>
    <name evidence="6" type="ORF">CBF35_09375</name>
</gene>
<dbReference type="InterPro" id="IPR026046">
    <property type="entry name" value="UBIAD1"/>
</dbReference>
<evidence type="ECO:0000256" key="4">
    <source>
        <dbReference type="ARBA" id="ARBA00023136"/>
    </source>
</evidence>
<proteinExistence type="predicted"/>
<comment type="subcellular location">
    <subcellularLocation>
        <location evidence="1">Membrane</location>
        <topology evidence="1">Multi-pass membrane protein</topology>
    </subcellularLocation>
</comment>
<dbReference type="GO" id="GO:0004659">
    <property type="term" value="F:prenyltransferase activity"/>
    <property type="evidence" value="ECO:0007669"/>
    <property type="project" value="InterPro"/>
</dbReference>
<organism evidence="6 7">
    <name type="scientific">Vagococcus salmoninarum</name>
    <dbReference type="NCBI Taxonomy" id="2739"/>
    <lineage>
        <taxon>Bacteria</taxon>
        <taxon>Bacillati</taxon>
        <taxon>Bacillota</taxon>
        <taxon>Bacilli</taxon>
        <taxon>Lactobacillales</taxon>
        <taxon>Enterococcaceae</taxon>
        <taxon>Vagococcus</taxon>
    </lineage>
</organism>
<feature type="transmembrane region" description="Helical" evidence="5">
    <location>
        <begin position="123"/>
        <end position="142"/>
    </location>
</feature>
<reference evidence="6 7" key="1">
    <citation type="submission" date="2017-05" db="EMBL/GenBank/DDBJ databases">
        <title>Vagococcus spp. assemblies.</title>
        <authorList>
            <person name="Gulvik C.A."/>
        </authorList>
    </citation>
    <scope>NUCLEOTIDE SEQUENCE [LARGE SCALE GENOMIC DNA]</scope>
    <source>
        <strain evidence="6 7">NCFB 2777</strain>
    </source>
</reference>
<keyword evidence="7" id="KW-1185">Reference proteome</keyword>
<evidence type="ECO:0000256" key="3">
    <source>
        <dbReference type="ARBA" id="ARBA00022989"/>
    </source>
</evidence>
<accession>A0A429ZM92</accession>
<sequence>MKWAWGFPLRAYTVMEVRTGFATGLPVLSGGLFGSYLAGELKVIPLVLFFICGFAFNIVANVANEIRAFLKNEENELTFTEHLGSEGLVRGDATLIDAILVLLGMMGLGGLSGLLLAWWAHSWLLVILGLCGLLAAVTYSLGPKPYILYPVGEFVSGLFVGGLSALLSSWLQLGHLTLSIFAYAWISMVLTIFLMSTNNTGDYDKDLGIRRTFPHVIGFRRSILIIIPEFITVVIAWLIVSLTSLPWWLFFLGCGIFYLQGYRRWYRDYVKIQAVYPAMGREFGPRPLLLIYHFHTVMSVCFIILLLINQGVVTWL</sequence>
<name>A0A429ZM92_9ENTE</name>
<feature type="transmembrane region" description="Helical" evidence="5">
    <location>
        <begin position="154"/>
        <end position="172"/>
    </location>
</feature>
<feature type="transmembrane region" description="Helical" evidence="5">
    <location>
        <begin position="20"/>
        <end position="38"/>
    </location>
</feature>